<feature type="region of interest" description="Disordered" evidence="1">
    <location>
        <begin position="25"/>
        <end position="50"/>
    </location>
</feature>
<gene>
    <name evidence="2" type="ORF">FE251_01445</name>
</gene>
<sequence>MRAERVRSGLLGRRRYEVTVAVPGLSRPVPDLGGTAAAARRPPARQPRPAGIGDLIAAAEAAERLESAAARQARAAAGALAERGRPSARTR</sequence>
<evidence type="ECO:0000313" key="3">
    <source>
        <dbReference type="Proteomes" id="UP000313948"/>
    </source>
</evidence>
<keyword evidence="3" id="KW-1185">Reference proteome</keyword>
<reference evidence="2 3" key="1">
    <citation type="submission" date="2019-05" db="EMBL/GenBank/DDBJ databases">
        <title>Georgenia *** sp. nov., and Georgenia *** sp. nov., isolated from the intestinal contents of plateau pika (Ochotona curzoniae) in the Qinghai-Tibet plateau of China.</title>
        <authorList>
            <person name="Tian Z."/>
        </authorList>
    </citation>
    <scope>NUCLEOTIDE SEQUENCE [LARGE SCALE GENOMIC DNA]</scope>
    <source>
        <strain evidence="2 3">Z294</strain>
    </source>
</reference>
<name>A0ABX5VKB8_9MICO</name>
<dbReference type="EMBL" id="CP040899">
    <property type="protein sequence ID" value="QDB78186.1"/>
    <property type="molecule type" value="Genomic_DNA"/>
</dbReference>
<evidence type="ECO:0000313" key="2">
    <source>
        <dbReference type="EMBL" id="QDB78186.1"/>
    </source>
</evidence>
<dbReference type="Proteomes" id="UP000313948">
    <property type="component" value="Chromosome"/>
</dbReference>
<dbReference type="RefSeq" id="WP_139071005.1">
    <property type="nucleotide sequence ID" value="NZ_CP040899.1"/>
</dbReference>
<protein>
    <submittedName>
        <fullName evidence="2">Uncharacterized protein</fullName>
    </submittedName>
</protein>
<proteinExistence type="predicted"/>
<accession>A0ABX5VKB8</accession>
<organism evidence="2 3">
    <name type="scientific">Georgenia wutianyii</name>
    <dbReference type="NCBI Taxonomy" id="2585135"/>
    <lineage>
        <taxon>Bacteria</taxon>
        <taxon>Bacillati</taxon>
        <taxon>Actinomycetota</taxon>
        <taxon>Actinomycetes</taxon>
        <taxon>Micrococcales</taxon>
        <taxon>Bogoriellaceae</taxon>
        <taxon>Georgenia</taxon>
    </lineage>
</organism>
<evidence type="ECO:0000256" key="1">
    <source>
        <dbReference type="SAM" id="MobiDB-lite"/>
    </source>
</evidence>